<protein>
    <submittedName>
        <fullName evidence="1">Uncharacterized protein</fullName>
    </submittedName>
</protein>
<sequence>MKAISCSFCLIAEQVQIGIFSCHLFRRKKTKLASLAKTITLKIKLTYFSLLIIRNEFKN</sequence>
<evidence type="ECO:0000313" key="1">
    <source>
        <dbReference type="EMBL" id="AWV98461.1"/>
    </source>
</evidence>
<name>A0A2Z4GBF9_9BACT</name>
<proteinExistence type="predicted"/>
<keyword evidence="2" id="KW-1185">Reference proteome</keyword>
<reference evidence="1 2" key="1">
    <citation type="submission" date="2018-05" db="EMBL/GenBank/DDBJ databases">
        <title>Complete genome sequence of Arcticibacterium luteifluviistationis SM1504T, a cytophagaceae bacterium isolated from Arctic surface seawater.</title>
        <authorList>
            <person name="Li Y."/>
            <person name="Qin Q.-L."/>
        </authorList>
    </citation>
    <scope>NUCLEOTIDE SEQUENCE [LARGE SCALE GENOMIC DNA]</scope>
    <source>
        <strain evidence="1 2">SM1504</strain>
    </source>
</reference>
<organism evidence="1 2">
    <name type="scientific">Arcticibacterium luteifluviistationis</name>
    <dbReference type="NCBI Taxonomy" id="1784714"/>
    <lineage>
        <taxon>Bacteria</taxon>
        <taxon>Pseudomonadati</taxon>
        <taxon>Bacteroidota</taxon>
        <taxon>Cytophagia</taxon>
        <taxon>Cytophagales</taxon>
        <taxon>Leadbetterellaceae</taxon>
        <taxon>Arcticibacterium</taxon>
    </lineage>
</organism>
<dbReference type="AlphaFoldDB" id="A0A2Z4GBF9"/>
<dbReference type="KEGG" id="als:DJ013_09870"/>
<dbReference type="Proteomes" id="UP000249873">
    <property type="component" value="Chromosome"/>
</dbReference>
<dbReference type="EMBL" id="CP029480">
    <property type="protein sequence ID" value="AWV98461.1"/>
    <property type="molecule type" value="Genomic_DNA"/>
</dbReference>
<accession>A0A2Z4GBF9</accession>
<evidence type="ECO:0000313" key="2">
    <source>
        <dbReference type="Proteomes" id="UP000249873"/>
    </source>
</evidence>
<gene>
    <name evidence="1" type="ORF">DJ013_09870</name>
</gene>